<dbReference type="OrthoDB" id="178496at2"/>
<dbReference type="AlphaFoldDB" id="A0A261S167"/>
<evidence type="ECO:0000313" key="2">
    <source>
        <dbReference type="EMBL" id="OZI31074.1"/>
    </source>
</evidence>
<dbReference type="EMBL" id="NEVM01000005">
    <property type="protein sequence ID" value="OZI31074.1"/>
    <property type="molecule type" value="Genomic_DNA"/>
</dbReference>
<dbReference type="RefSeq" id="WP_094855489.1">
    <property type="nucleotide sequence ID" value="NZ_NEVM01000005.1"/>
</dbReference>
<protein>
    <submittedName>
        <fullName evidence="2">Uncharacterized protein</fullName>
    </submittedName>
</protein>
<accession>A0A261S167</accession>
<dbReference type="Gene3D" id="3.50.50.60">
    <property type="entry name" value="FAD/NAD(P)-binding domain"/>
    <property type="match status" value="2"/>
</dbReference>
<sequence>MPGKFDAIIIGAGLAGPSLAARLDAAGMRVAINVPGIWALGDCNGRGAFTHTAYNDFEIVAADLFDGWDRRVGSRAPKAWALPGTMPPITSPDARCAASRMP</sequence>
<evidence type="ECO:0000313" key="3">
    <source>
        <dbReference type="Proteomes" id="UP000216020"/>
    </source>
</evidence>
<dbReference type="InterPro" id="IPR036188">
    <property type="entry name" value="FAD/NAD-bd_sf"/>
</dbReference>
<reference evidence="3" key="1">
    <citation type="submission" date="2017-05" db="EMBL/GenBank/DDBJ databases">
        <title>Complete and WGS of Bordetella genogroups.</title>
        <authorList>
            <person name="Spilker T."/>
            <person name="Lipuma J."/>
        </authorList>
    </citation>
    <scope>NUCLEOTIDE SEQUENCE [LARGE SCALE GENOMIC DNA]</scope>
    <source>
        <strain evidence="3">AU16122</strain>
    </source>
</reference>
<proteinExistence type="predicted"/>
<gene>
    <name evidence="2" type="ORF">CAL29_24360</name>
</gene>
<organism evidence="2 3">
    <name type="scientific">Bordetella genomosp. 10</name>
    <dbReference type="NCBI Taxonomy" id="1416804"/>
    <lineage>
        <taxon>Bacteria</taxon>
        <taxon>Pseudomonadati</taxon>
        <taxon>Pseudomonadota</taxon>
        <taxon>Betaproteobacteria</taxon>
        <taxon>Burkholderiales</taxon>
        <taxon>Alcaligenaceae</taxon>
        <taxon>Bordetella</taxon>
    </lineage>
</organism>
<name>A0A261S167_9BORD</name>
<dbReference type="Proteomes" id="UP000216020">
    <property type="component" value="Unassembled WGS sequence"/>
</dbReference>
<dbReference type="SUPFAM" id="SSF51905">
    <property type="entry name" value="FAD/NAD(P)-binding domain"/>
    <property type="match status" value="2"/>
</dbReference>
<feature type="region of interest" description="Disordered" evidence="1">
    <location>
        <begin position="83"/>
        <end position="102"/>
    </location>
</feature>
<keyword evidence="3" id="KW-1185">Reference proteome</keyword>
<evidence type="ECO:0000256" key="1">
    <source>
        <dbReference type="SAM" id="MobiDB-lite"/>
    </source>
</evidence>
<comment type="caution">
    <text evidence="2">The sequence shown here is derived from an EMBL/GenBank/DDBJ whole genome shotgun (WGS) entry which is preliminary data.</text>
</comment>